<keyword evidence="1" id="KW-1133">Transmembrane helix</keyword>
<sequence length="181" mass="20763">MTENLKKYLEEIIFEVKGSQKYKKEIKSELSDHIADLYSEYLNENFEPEQAEKMVLNVMGTPHELAKYFNMIVVKKATKNLKKYGFRGMLSLSAAFVLFVSVNTAITYKNDYDKYKNFLKGIDDGRVSVVDTMTDSLYSSNYKKNALLTRAIESYDEVSKKNGFKKMLVAKNAIGILEDAK</sequence>
<dbReference type="RefSeq" id="WP_117633368.1">
    <property type="nucleotide sequence ID" value="NZ_QSON01000006.1"/>
</dbReference>
<keyword evidence="1" id="KW-0812">Transmembrane</keyword>
<dbReference type="NCBIfam" id="NF038403">
    <property type="entry name" value="perm_prefix_1"/>
    <property type="match status" value="1"/>
</dbReference>
<keyword evidence="1" id="KW-0472">Membrane</keyword>
<organism evidence="2 3">
    <name type="scientific">Hungatella hathewayi</name>
    <dbReference type="NCBI Taxonomy" id="154046"/>
    <lineage>
        <taxon>Bacteria</taxon>
        <taxon>Bacillati</taxon>
        <taxon>Bacillota</taxon>
        <taxon>Clostridia</taxon>
        <taxon>Lachnospirales</taxon>
        <taxon>Lachnospiraceae</taxon>
        <taxon>Hungatella</taxon>
    </lineage>
</organism>
<accession>A0A374P7E8</accession>
<reference evidence="2 3" key="1">
    <citation type="submission" date="2018-08" db="EMBL/GenBank/DDBJ databases">
        <title>A genome reference for cultivated species of the human gut microbiota.</title>
        <authorList>
            <person name="Zou Y."/>
            <person name="Xue W."/>
            <person name="Luo G."/>
        </authorList>
    </citation>
    <scope>NUCLEOTIDE SEQUENCE [LARGE SCALE GENOMIC DNA]</scope>
    <source>
        <strain evidence="2 3">TM09-12</strain>
    </source>
</reference>
<dbReference type="EMBL" id="QSON01000006">
    <property type="protein sequence ID" value="RGJ03736.1"/>
    <property type="molecule type" value="Genomic_DNA"/>
</dbReference>
<feature type="transmembrane region" description="Helical" evidence="1">
    <location>
        <begin position="84"/>
        <end position="106"/>
    </location>
</feature>
<dbReference type="InterPro" id="IPR047928">
    <property type="entry name" value="Perm_prefix_1"/>
</dbReference>
<comment type="caution">
    <text evidence="2">The sequence shown here is derived from an EMBL/GenBank/DDBJ whole genome shotgun (WGS) entry which is preliminary data.</text>
</comment>
<evidence type="ECO:0000313" key="3">
    <source>
        <dbReference type="Proteomes" id="UP000263014"/>
    </source>
</evidence>
<protein>
    <submittedName>
        <fullName evidence="2">Uncharacterized protein</fullName>
    </submittedName>
</protein>
<dbReference type="AlphaFoldDB" id="A0A374P7E8"/>
<gene>
    <name evidence="2" type="ORF">DXD79_15255</name>
</gene>
<evidence type="ECO:0000313" key="2">
    <source>
        <dbReference type="EMBL" id="RGJ03736.1"/>
    </source>
</evidence>
<evidence type="ECO:0000256" key="1">
    <source>
        <dbReference type="SAM" id="Phobius"/>
    </source>
</evidence>
<dbReference type="Proteomes" id="UP000263014">
    <property type="component" value="Unassembled WGS sequence"/>
</dbReference>
<proteinExistence type="predicted"/>
<name>A0A374P7E8_9FIRM</name>